<dbReference type="InterPro" id="IPR050692">
    <property type="entry name" value="HTH_transcr_repressor_FabR"/>
</dbReference>
<reference evidence="7 9" key="1">
    <citation type="submission" date="2015-04" db="EMBL/GenBank/DDBJ databases">
        <title>Genome sequence of Mycobacterium obuense UC1.</title>
        <authorList>
            <person name="Greninger A.L."/>
            <person name="Cunningham G."/>
            <person name="Chiu C.Y."/>
            <person name="Miller S."/>
        </authorList>
    </citation>
    <scope>NUCLEOTIDE SEQUENCE [LARGE SCALE GENOMIC DNA]</scope>
    <source>
        <strain evidence="7 9">UC1</strain>
    </source>
</reference>
<dbReference type="Gene3D" id="1.10.357.10">
    <property type="entry name" value="Tetracycline Repressor, domain 2"/>
    <property type="match status" value="1"/>
</dbReference>
<organism evidence="7 9">
    <name type="scientific">Mycolicibacterium obuense</name>
    <dbReference type="NCBI Taxonomy" id="1807"/>
    <lineage>
        <taxon>Bacteria</taxon>
        <taxon>Bacillati</taxon>
        <taxon>Actinomycetota</taxon>
        <taxon>Actinomycetes</taxon>
        <taxon>Mycobacteriales</taxon>
        <taxon>Mycobacteriaceae</taxon>
        <taxon>Mycolicibacterium</taxon>
    </lineage>
</organism>
<evidence type="ECO:0000313" key="8">
    <source>
        <dbReference type="EMBL" id="TDL10135.1"/>
    </source>
</evidence>
<dbReference type="EMBL" id="SDLP01000002">
    <property type="protein sequence ID" value="TDL10135.1"/>
    <property type="molecule type" value="Genomic_DNA"/>
</dbReference>
<evidence type="ECO:0000259" key="6">
    <source>
        <dbReference type="PROSITE" id="PS50977"/>
    </source>
</evidence>
<keyword evidence="3" id="KW-0804">Transcription</keyword>
<gene>
    <name evidence="8" type="ORF">EUA04_09430</name>
    <name evidence="7" type="ORF">WN67_19945</name>
</gene>
<evidence type="ECO:0000256" key="4">
    <source>
        <dbReference type="PROSITE-ProRule" id="PRU00335"/>
    </source>
</evidence>
<dbReference type="PROSITE" id="PS50977">
    <property type="entry name" value="HTH_TETR_2"/>
    <property type="match status" value="1"/>
</dbReference>
<dbReference type="RefSeq" id="WP_046364774.1">
    <property type="nucleotide sequence ID" value="NZ_LAUZ02000005.1"/>
</dbReference>
<dbReference type="AlphaFoldDB" id="A0A0M2K005"/>
<dbReference type="InterPro" id="IPR001647">
    <property type="entry name" value="HTH_TetR"/>
</dbReference>
<dbReference type="InterPro" id="IPR009057">
    <property type="entry name" value="Homeodomain-like_sf"/>
</dbReference>
<accession>A0A0M2K005</accession>
<evidence type="ECO:0000256" key="2">
    <source>
        <dbReference type="ARBA" id="ARBA00023125"/>
    </source>
</evidence>
<evidence type="ECO:0000313" key="7">
    <source>
        <dbReference type="EMBL" id="KKF00233.1"/>
    </source>
</evidence>
<feature type="compositionally biased region" description="Basic and acidic residues" evidence="5">
    <location>
        <begin position="8"/>
        <end position="38"/>
    </location>
</feature>
<dbReference type="PANTHER" id="PTHR47752:SF1">
    <property type="entry name" value="HTH-TYPE TRANSCRIPTIONAL REPRESSOR FABR"/>
    <property type="match status" value="1"/>
</dbReference>
<evidence type="ECO:0000313" key="10">
    <source>
        <dbReference type="Proteomes" id="UP000294952"/>
    </source>
</evidence>
<name>A0A0M2K005_9MYCO</name>
<dbReference type="Gene3D" id="1.10.10.60">
    <property type="entry name" value="Homeodomain-like"/>
    <property type="match status" value="1"/>
</dbReference>
<dbReference type="EMBL" id="LAUZ02000005">
    <property type="protein sequence ID" value="KKF00233.1"/>
    <property type="molecule type" value="Genomic_DNA"/>
</dbReference>
<feature type="DNA-binding region" description="H-T-H motif" evidence="4">
    <location>
        <begin position="62"/>
        <end position="81"/>
    </location>
</feature>
<proteinExistence type="predicted"/>
<keyword evidence="1" id="KW-0805">Transcription regulation</keyword>
<dbReference type="FunFam" id="1.10.10.60:FF:000034">
    <property type="entry name" value="HTH-type transcriptional repressor FabR"/>
    <property type="match status" value="1"/>
</dbReference>
<keyword evidence="9" id="KW-1185">Reference proteome</keyword>
<keyword evidence="2 4" id="KW-0238">DNA-binding</keyword>
<evidence type="ECO:0000256" key="3">
    <source>
        <dbReference type="ARBA" id="ARBA00023163"/>
    </source>
</evidence>
<dbReference type="OrthoDB" id="8617654at2"/>
<evidence type="ECO:0000256" key="5">
    <source>
        <dbReference type="SAM" id="MobiDB-lite"/>
    </source>
</evidence>
<dbReference type="PANTHER" id="PTHR47752">
    <property type="entry name" value="HTH-TYPE TRANSCRIPTIONAL REPRESSOR FABR"/>
    <property type="match status" value="1"/>
</dbReference>
<dbReference type="STRING" id="1807.MOBUDSM44075_01009"/>
<dbReference type="PRINTS" id="PR00455">
    <property type="entry name" value="HTHTETR"/>
</dbReference>
<dbReference type="Proteomes" id="UP000034150">
    <property type="component" value="Unassembled WGS sequence"/>
</dbReference>
<dbReference type="Proteomes" id="UP000294952">
    <property type="component" value="Unassembled WGS sequence"/>
</dbReference>
<comment type="caution">
    <text evidence="7">The sequence shown here is derived from an EMBL/GenBank/DDBJ whole genome shotgun (WGS) entry which is preliminary data.</text>
</comment>
<dbReference type="GO" id="GO:0003677">
    <property type="term" value="F:DNA binding"/>
    <property type="evidence" value="ECO:0007669"/>
    <property type="project" value="UniProtKB-UniRule"/>
</dbReference>
<feature type="region of interest" description="Disordered" evidence="5">
    <location>
        <begin position="1"/>
        <end position="38"/>
    </location>
</feature>
<dbReference type="SUPFAM" id="SSF46689">
    <property type="entry name" value="Homeodomain-like"/>
    <property type="match status" value="1"/>
</dbReference>
<dbReference type="PATRIC" id="fig|1807.13.peg.783"/>
<dbReference type="Pfam" id="PF00440">
    <property type="entry name" value="TetR_N"/>
    <property type="match status" value="1"/>
</dbReference>
<sequence>MNSRTPRSHSDRSGRSSRSRESSRTREDDKSLSREERKEATRRAIVDAALHLLAERSFSALSLREVTREAGIVPAAFYRHFESMEALGLVLIDESFRTLRDMLRGGRAGKLDPNRVIESSVDILIEGVQARREHWLFIGRERSSGVTVLRYAIRTEIRLITSELAIDLARFPGLNTWSGEDLNILASVFVNSMISIAEALEDTTDPVAVAEIRRIAVKQLRMITIGVSEWRSS</sequence>
<feature type="domain" description="HTH tetR-type" evidence="6">
    <location>
        <begin position="39"/>
        <end position="99"/>
    </location>
</feature>
<reference evidence="8 10" key="2">
    <citation type="submission" date="2019-01" db="EMBL/GenBank/DDBJ databases">
        <title>High-quality-draft genome sequences of five non-tuberculosis mycobacteriaceae isolated from a nosocomial environment.</title>
        <authorList>
            <person name="Tiago I."/>
            <person name="Alarico S."/>
            <person name="Pereira S.G."/>
            <person name="Coelho C."/>
            <person name="Maranha A."/>
            <person name="Empadinhas N."/>
        </authorList>
    </citation>
    <scope>NUCLEOTIDE SEQUENCE [LARGE SCALE GENOMIC DNA]</scope>
    <source>
        <strain evidence="8 10">22DIII</strain>
    </source>
</reference>
<evidence type="ECO:0000313" key="9">
    <source>
        <dbReference type="Proteomes" id="UP000034150"/>
    </source>
</evidence>
<evidence type="ECO:0000256" key="1">
    <source>
        <dbReference type="ARBA" id="ARBA00023015"/>
    </source>
</evidence>
<protein>
    <submittedName>
        <fullName evidence="7">TetR family transcriptional regulator</fullName>
    </submittedName>
</protein>